<dbReference type="EMBL" id="CP137579">
    <property type="protein sequence ID" value="WOX31205.1"/>
    <property type="molecule type" value="Genomic_DNA"/>
</dbReference>
<dbReference type="InterPro" id="IPR029063">
    <property type="entry name" value="SAM-dependent_MTases_sf"/>
</dbReference>
<reference evidence="1" key="1">
    <citation type="submission" date="2019-10" db="EMBL/GenBank/DDBJ databases">
        <authorList>
            <person name="Paulsen S."/>
        </authorList>
    </citation>
    <scope>NUCLEOTIDE SEQUENCE</scope>
    <source>
        <strain evidence="1">LMG 19692</strain>
    </source>
</reference>
<organism evidence="1 3">
    <name type="scientific">Pseudoalteromonas maricaloris</name>
    <dbReference type="NCBI Taxonomy" id="184924"/>
    <lineage>
        <taxon>Bacteria</taxon>
        <taxon>Pseudomonadati</taxon>
        <taxon>Pseudomonadota</taxon>
        <taxon>Gammaproteobacteria</taxon>
        <taxon>Alteromonadales</taxon>
        <taxon>Pseudoalteromonadaceae</taxon>
        <taxon>Pseudoalteromonas</taxon>
    </lineage>
</organism>
<evidence type="ECO:0000313" key="4">
    <source>
        <dbReference type="Proteomes" id="UP001304419"/>
    </source>
</evidence>
<keyword evidence="1" id="KW-0489">Methyltransferase</keyword>
<keyword evidence="4" id="KW-1185">Reference proteome</keyword>
<dbReference type="GO" id="GO:0032259">
    <property type="term" value="P:methylation"/>
    <property type="evidence" value="ECO:0007669"/>
    <property type="project" value="UniProtKB-KW"/>
</dbReference>
<evidence type="ECO:0000313" key="1">
    <source>
        <dbReference type="EMBL" id="NLR23725.1"/>
    </source>
</evidence>
<proteinExistence type="predicted"/>
<dbReference type="AlphaFoldDB" id="A0A8I2H7Y1"/>
<accession>A0A8I2H7Y1</accession>
<name>A0A8I2H7Y1_9GAMM</name>
<sequence>MTSGSMYQVKKLLEHSQALLLNEVDAGLNRPHAVSMSEALAELTGVSTDFDMNDWSDINTDKGVAISPVQAAKCLLETLRSQIFMQGVASAIRDRINQQDNINILYAGTGPYGVLLLPFLALHKTSPVSVTLLDIHPENTQAIHELVTKLDIVHMVKRIVHADATTWLPEEPIEFDLIISETMNTLLRREPQVWIFSHLQQFLKPDGELIPQEIELTAWLCNPSSLTKSEQRVNPAELGSFFRLDKNTASALNENNLDVLSGSFEVPDCGKVYHTLELKTEIKVYREHRLTENQCSLNLPIKYQDKNLKAGDRITFEYINDPIPEFIFSFPDESLPNLPAYHEVGESGIFQIKRIFVKCQLNKVNKLDINNHECEWSLDTQIWGELELSLELVLEALYRFRLFEEFEFWLLDKIGNRLDDKLVGAINRKVVGFYS</sequence>
<reference evidence="2 4" key="2">
    <citation type="submission" date="2023-10" db="EMBL/GenBank/DDBJ databases">
        <title>To unveil natural product biosynthetic capacity in Pseudoalteromonas.</title>
        <authorList>
            <person name="Wang J."/>
        </authorList>
    </citation>
    <scope>NUCLEOTIDE SEQUENCE [LARGE SCALE GENOMIC DNA]</scope>
    <source>
        <strain evidence="2 4">DSM 15914</strain>
    </source>
</reference>
<evidence type="ECO:0000313" key="3">
    <source>
        <dbReference type="Proteomes" id="UP000646877"/>
    </source>
</evidence>
<protein>
    <submittedName>
        <fullName evidence="1">Class I SAM-dependent methyltransferase</fullName>
    </submittedName>
</protein>
<dbReference type="Proteomes" id="UP000646877">
    <property type="component" value="Unassembled WGS sequence"/>
</dbReference>
<evidence type="ECO:0000313" key="2">
    <source>
        <dbReference type="EMBL" id="WOX31205.1"/>
    </source>
</evidence>
<gene>
    <name evidence="1" type="ORF">F9Y85_20855</name>
    <name evidence="2" type="ORF">R5H13_19890</name>
</gene>
<dbReference type="EMBL" id="WEIA01000018">
    <property type="protein sequence ID" value="NLR23725.1"/>
    <property type="molecule type" value="Genomic_DNA"/>
</dbReference>
<dbReference type="SUPFAM" id="SSF53335">
    <property type="entry name" value="S-adenosyl-L-methionine-dependent methyltransferases"/>
    <property type="match status" value="1"/>
</dbReference>
<keyword evidence="1" id="KW-0808">Transferase</keyword>
<dbReference type="CDD" id="cd02440">
    <property type="entry name" value="AdoMet_MTases"/>
    <property type="match status" value="1"/>
</dbReference>
<dbReference type="Proteomes" id="UP001304419">
    <property type="component" value="Chromosome 2"/>
</dbReference>
<dbReference type="Gene3D" id="3.40.50.150">
    <property type="entry name" value="Vaccinia Virus protein VP39"/>
    <property type="match status" value="1"/>
</dbReference>
<dbReference type="GO" id="GO:0008168">
    <property type="term" value="F:methyltransferase activity"/>
    <property type="evidence" value="ECO:0007669"/>
    <property type="project" value="UniProtKB-KW"/>
</dbReference>
<dbReference type="RefSeq" id="WP_130127343.1">
    <property type="nucleotide sequence ID" value="NZ_CBCSDF010000021.1"/>
</dbReference>